<organism evidence="1 2">
    <name type="scientific">Petralouisia muris</name>
    <dbReference type="NCBI Taxonomy" id="3032872"/>
    <lineage>
        <taxon>Bacteria</taxon>
        <taxon>Bacillati</taxon>
        <taxon>Bacillota</taxon>
        <taxon>Clostridia</taxon>
        <taxon>Lachnospirales</taxon>
        <taxon>Lachnospiraceae</taxon>
        <taxon>Petralouisia</taxon>
    </lineage>
</organism>
<accession>A0AC61RNL7</accession>
<reference evidence="1" key="1">
    <citation type="submission" date="2019-04" db="EMBL/GenBank/DDBJ databases">
        <title>Microbes associate with the intestines of laboratory mice.</title>
        <authorList>
            <person name="Navarre W."/>
            <person name="Wong E."/>
            <person name="Huang K."/>
            <person name="Tropini C."/>
            <person name="Ng K."/>
            <person name="Yu B."/>
        </authorList>
    </citation>
    <scope>NUCLEOTIDE SEQUENCE</scope>
    <source>
        <strain evidence="1">NM01_1-7b</strain>
    </source>
</reference>
<evidence type="ECO:0000313" key="1">
    <source>
        <dbReference type="EMBL" id="TGY85482.1"/>
    </source>
</evidence>
<dbReference type="EMBL" id="SRYA01000185">
    <property type="protein sequence ID" value="TGY85482.1"/>
    <property type="molecule type" value="Genomic_DNA"/>
</dbReference>
<gene>
    <name evidence="1" type="ORF">E5329_28895</name>
</gene>
<name>A0AC61RNL7_9FIRM</name>
<dbReference type="Proteomes" id="UP000304953">
    <property type="component" value="Unassembled WGS sequence"/>
</dbReference>
<evidence type="ECO:0000313" key="2">
    <source>
        <dbReference type="Proteomes" id="UP000304953"/>
    </source>
</evidence>
<proteinExistence type="predicted"/>
<keyword evidence="2" id="KW-1185">Reference proteome</keyword>
<sequence>MPMIRPTDFARALSGYFFEYLPVQKGLSENTIQSYHDSMSVFLSYCESERHLKREKMEIKDLDRKLVEDFLDWLEQEKGNSAATRNQRRIALNTFFKYLQYENPEHVLLCQTVCSIPKKKHEKQTIRHLPVDAIKAILKQPDQQSHSGRRDFSLLCLMYEAGARISEIADLRIGDLSLDKKGAIVHLHGKGKKARSVPLIADISAVLRLYLQDEKRYRPCLKDEPLFCNRHKEKLTRAGISYIFHKYAESARIAEPELFPEKVYPHIFRHSRAMHWLEAGIDLQYIKDLLGHADLTTTEVYAQINTEMKRKVLESAQPQERPAAEYPSWTEDKSLMGWLESFRDIH</sequence>
<protein>
    <submittedName>
        <fullName evidence="1">Integrase</fullName>
    </submittedName>
</protein>
<comment type="caution">
    <text evidence="1">The sequence shown here is derived from an EMBL/GenBank/DDBJ whole genome shotgun (WGS) entry which is preliminary data.</text>
</comment>